<gene>
    <name evidence="1" type="ORF">WN51_14000</name>
</gene>
<protein>
    <submittedName>
        <fullName evidence="1">Uncharacterized protein</fullName>
    </submittedName>
</protein>
<dbReference type="Proteomes" id="UP000053105">
    <property type="component" value="Unassembled WGS sequence"/>
</dbReference>
<proteinExistence type="predicted"/>
<reference evidence="1 2" key="1">
    <citation type="submission" date="2015-07" db="EMBL/GenBank/DDBJ databases">
        <title>The genome of Melipona quadrifasciata.</title>
        <authorList>
            <person name="Pan H."/>
            <person name="Kapheim K."/>
        </authorList>
    </citation>
    <scope>NUCLEOTIDE SEQUENCE [LARGE SCALE GENOMIC DNA]</scope>
    <source>
        <strain evidence="1">0111107301</strain>
        <tissue evidence="1">Whole body</tissue>
    </source>
</reference>
<organism evidence="1 2">
    <name type="scientific">Melipona quadrifasciata</name>
    <dbReference type="NCBI Taxonomy" id="166423"/>
    <lineage>
        <taxon>Eukaryota</taxon>
        <taxon>Metazoa</taxon>
        <taxon>Ecdysozoa</taxon>
        <taxon>Arthropoda</taxon>
        <taxon>Hexapoda</taxon>
        <taxon>Insecta</taxon>
        <taxon>Pterygota</taxon>
        <taxon>Neoptera</taxon>
        <taxon>Endopterygota</taxon>
        <taxon>Hymenoptera</taxon>
        <taxon>Apocrita</taxon>
        <taxon>Aculeata</taxon>
        <taxon>Apoidea</taxon>
        <taxon>Anthophila</taxon>
        <taxon>Apidae</taxon>
        <taxon>Melipona</taxon>
    </lineage>
</organism>
<accession>A0A0N0BG21</accession>
<name>A0A0N0BG21_9HYME</name>
<dbReference type="EMBL" id="KQ435794">
    <property type="protein sequence ID" value="KOX73922.1"/>
    <property type="molecule type" value="Genomic_DNA"/>
</dbReference>
<evidence type="ECO:0000313" key="2">
    <source>
        <dbReference type="Proteomes" id="UP000053105"/>
    </source>
</evidence>
<dbReference type="AlphaFoldDB" id="A0A0N0BG21"/>
<sequence>MLQRFNNSNVAKLRTEPLQNNLNMLVDYLRSGKHPSDGYEIVTRFYGSIIFRDPDFTREHFEDIEKTARLVAQITSNKFLCELVFLKGFFGIPEKCFTCHK</sequence>
<keyword evidence="2" id="KW-1185">Reference proteome</keyword>
<evidence type="ECO:0000313" key="1">
    <source>
        <dbReference type="EMBL" id="KOX73922.1"/>
    </source>
</evidence>